<dbReference type="Gene3D" id="2.60.120.1290">
    <property type="match status" value="1"/>
</dbReference>
<feature type="domain" description="FHA" evidence="8">
    <location>
        <begin position="379"/>
        <end position="449"/>
    </location>
</feature>
<dbReference type="Pfam" id="PF00082">
    <property type="entry name" value="Peptidase_S8"/>
    <property type="match status" value="2"/>
</dbReference>
<dbReference type="GO" id="GO:0004252">
    <property type="term" value="F:serine-type endopeptidase activity"/>
    <property type="evidence" value="ECO:0007669"/>
    <property type="project" value="UniProtKB-UniRule"/>
</dbReference>
<evidence type="ECO:0000256" key="5">
    <source>
        <dbReference type="PIRSR" id="PIRSR615500-1"/>
    </source>
</evidence>
<dbReference type="SUPFAM" id="SSF52743">
    <property type="entry name" value="Subtilisin-like"/>
    <property type="match status" value="1"/>
</dbReference>
<dbReference type="InterPro" id="IPR050131">
    <property type="entry name" value="Peptidase_S8_subtilisin-like"/>
</dbReference>
<evidence type="ECO:0000256" key="4">
    <source>
        <dbReference type="ARBA" id="ARBA00022825"/>
    </source>
</evidence>
<reference evidence="9 10" key="1">
    <citation type="journal article" date="2013" name="BMC Microbiol.">
        <title>Identification of the type II cytochrome c maturation pathway in anammox bacteria by comparative genomics.</title>
        <authorList>
            <person name="Ferousi C."/>
            <person name="Speth D.R."/>
            <person name="Reimann J."/>
            <person name="Op den Camp H.J."/>
            <person name="Allen J.W."/>
            <person name="Keltjens J.T."/>
            <person name="Jetten M.S."/>
        </authorList>
    </citation>
    <scope>NUCLEOTIDE SEQUENCE [LARGE SCALE GENOMIC DNA]</scope>
    <source>
        <strain evidence="9">RU1</strain>
    </source>
</reference>
<feature type="region of interest" description="Disordered" evidence="7">
    <location>
        <begin position="966"/>
        <end position="1004"/>
    </location>
</feature>
<keyword evidence="10" id="KW-1185">Reference proteome</keyword>
<evidence type="ECO:0000256" key="2">
    <source>
        <dbReference type="ARBA" id="ARBA00022670"/>
    </source>
</evidence>
<feature type="region of interest" description="Disordered" evidence="7">
    <location>
        <begin position="674"/>
        <end position="697"/>
    </location>
</feature>
<dbReference type="GO" id="GO:0006508">
    <property type="term" value="P:proteolysis"/>
    <property type="evidence" value="ECO:0007669"/>
    <property type="project" value="UniProtKB-KW"/>
</dbReference>
<evidence type="ECO:0000256" key="6">
    <source>
        <dbReference type="PROSITE-ProRule" id="PRU01240"/>
    </source>
</evidence>
<dbReference type="PROSITE" id="PS00138">
    <property type="entry name" value="SUBTILASE_SER"/>
    <property type="match status" value="1"/>
</dbReference>
<evidence type="ECO:0000256" key="3">
    <source>
        <dbReference type="ARBA" id="ARBA00022801"/>
    </source>
</evidence>
<keyword evidence="3 6" id="KW-0378">Hydrolase</keyword>
<dbReference type="PANTHER" id="PTHR43806">
    <property type="entry name" value="PEPTIDASE S8"/>
    <property type="match status" value="1"/>
</dbReference>
<dbReference type="PRINTS" id="PR00723">
    <property type="entry name" value="SUBTILISIN"/>
</dbReference>
<keyword evidence="4 6" id="KW-0720">Serine protease</keyword>
<feature type="active site" description="Charge relay system" evidence="5 6">
    <location>
        <position position="112"/>
    </location>
</feature>
<keyword evidence="2 6" id="KW-0645">Protease</keyword>
<dbReference type="InterPro" id="IPR023828">
    <property type="entry name" value="Peptidase_S8_Ser-AS"/>
</dbReference>
<dbReference type="InterPro" id="IPR015500">
    <property type="entry name" value="Peptidase_S8_subtilisin-rel"/>
</dbReference>
<dbReference type="InterPro" id="IPR000253">
    <property type="entry name" value="FHA_dom"/>
</dbReference>
<evidence type="ECO:0000256" key="1">
    <source>
        <dbReference type="ARBA" id="ARBA00011073"/>
    </source>
</evidence>
<dbReference type="EMBL" id="LAQJ01000180">
    <property type="protein sequence ID" value="KKO19562.1"/>
    <property type="molecule type" value="Genomic_DNA"/>
</dbReference>
<accession>A0A0M2UUS1</accession>
<dbReference type="InterPro" id="IPR036852">
    <property type="entry name" value="Peptidase_S8/S53_dom_sf"/>
</dbReference>
<feature type="active site" description="Charge relay system" evidence="5 6">
    <location>
        <position position="513"/>
    </location>
</feature>
<evidence type="ECO:0000259" key="8">
    <source>
        <dbReference type="PROSITE" id="PS50006"/>
    </source>
</evidence>
<evidence type="ECO:0000313" key="10">
    <source>
        <dbReference type="Proteomes" id="UP000034954"/>
    </source>
</evidence>
<proteinExistence type="inferred from homology"/>
<dbReference type="PANTHER" id="PTHR43806:SF11">
    <property type="entry name" value="CEREVISIN-RELATED"/>
    <property type="match status" value="1"/>
</dbReference>
<evidence type="ECO:0000313" key="9">
    <source>
        <dbReference type="EMBL" id="KKO19562.1"/>
    </source>
</evidence>
<comment type="similarity">
    <text evidence="1 6">Belongs to the peptidase S8 family.</text>
</comment>
<evidence type="ECO:0000256" key="7">
    <source>
        <dbReference type="SAM" id="MobiDB-lite"/>
    </source>
</evidence>
<sequence length="1287" mass="142155">MDPRLEEVIEEGEGAEEVEVILKLRRGDIIPPHVRIITQFGDITTCRLRRDQIHGVWEHPATVSVKGSRYVAPEPEFVGESEVLDTRNFPSDSRRPGSVESTGQGVVIGIVDWGFDFVHPNFRSDDGSTRLLALWDQGNTTAIEKPVPYGYGVVYSPDEINRSLQSPQPYETLGYHPDDSDPLGYGTHGTHVCDIAAGNGRVEGSPLGIAPEADIVFVNLAAQGTGGLANLGDSVRILEALDFIARVAGKRPWVVNLSLGRCGGPHTGLTLVEQGMDALLLQAPGRAICMSTGNYFDERVHAAGQLSPGQKHTLTWWTNKADFTPNELECWYSGNDSFIVEVRPPERNAVFHVLLGEHRAIQVGGQEFGHIYHRARDPGKGDNHVDIFLYPGAPSGSWLVTLIGEDIVDGRFHCWVERDNSCPQCQSRFDPHDAVPASTIGTICNGFRTIAVGAYNPHSPDLEVAIFSSSGPTADGRQKPDLVAPGVRILAARSSSRDQNIGVPMLTRKSGTSMASPHVAGTIACMFETAQRPLWIQETRKILLSACRTITAPSEIAARVGNGCLDIKKAVEAARIFTQEGLHQDSKMIPAGEEKAEFQSSTNRLTIEEPLSCAAQINKTQSRFLESNASGDDPSGTKEMDKSCMVSNIVQESHEEENREREIAKDVVMNRNDECSREEDFEDEFFTEEEKGEDEEYEEYVEEDEESEEDSGKRNFILISGGPGLFDDRDVEHDKSWANYVTPPLLMTDTEKKRKKFARADEEVWWFVYKPAYESRWDDDQKNGRKSIKEVKGKGFTSYVDMVEGRAKERGWNLSWLNTADDLWKKLKTFSKSSVSRVWYWGHARDDLWLSLGHSSASEAVAPESYEIIPVSSIDSNKKLRKRFQKGNPKRIHRFVGCNTSAFAQAWSKAFKVWSEGVEEKVDFSAIHKTGGEPSLVGSATIKFFSPKGIEADPTEAWQGEIATAEDSWPEESDNELLEGEEDNKEEAEVSEICESGDDGEQDDEVFPEVEKSFGVELVDLADEAISAGNGILSGSALLHETLSKAGIAETVSPLGAGSFPSPASIFDSFARGGSPALRRHYEQFFEVVAIPGSRLGEPLQRGDMIVRRALGEGQLAHLAIVATPELWGQNQLMGRGLYGESDRPGFYVQVVEGGSRPHTLADSFARRVLDSRGRLYPDSAILRVVRRPQGIPIIEGEDIGYSENLRTYTASRFQGDAILIEVLNNRKELKKGSKGGALALQSGRCRRPSSTSDIPSLNSGQTAILKVRPKRQFRHSRKTRKGLCRV</sequence>
<dbReference type="InterPro" id="IPR000209">
    <property type="entry name" value="Peptidase_S8/S53_dom"/>
</dbReference>
<dbReference type="PROSITE" id="PS50006">
    <property type="entry name" value="FHA_DOMAIN"/>
    <property type="match status" value="1"/>
</dbReference>
<comment type="caution">
    <text evidence="9">The sequence shown here is derived from an EMBL/GenBank/DDBJ whole genome shotgun (WGS) entry which is preliminary data.</text>
</comment>
<dbReference type="PATRIC" id="fig|380242.3.peg.2145"/>
<organism evidence="9 10">
    <name type="scientific">Candidatus Brocadia fulgida</name>
    <dbReference type="NCBI Taxonomy" id="380242"/>
    <lineage>
        <taxon>Bacteria</taxon>
        <taxon>Pseudomonadati</taxon>
        <taxon>Planctomycetota</taxon>
        <taxon>Candidatus Brocadiia</taxon>
        <taxon>Candidatus Brocadiales</taxon>
        <taxon>Candidatus Brocadiaceae</taxon>
        <taxon>Candidatus Brocadia</taxon>
    </lineage>
</organism>
<feature type="active site" description="Charge relay system" evidence="5 6">
    <location>
        <position position="188"/>
    </location>
</feature>
<dbReference type="Proteomes" id="UP000034954">
    <property type="component" value="Unassembled WGS sequence"/>
</dbReference>
<name>A0A0M2UUS1_9BACT</name>
<feature type="compositionally biased region" description="Acidic residues" evidence="7">
    <location>
        <begin position="968"/>
        <end position="1004"/>
    </location>
</feature>
<dbReference type="Gene3D" id="3.40.50.200">
    <property type="entry name" value="Peptidase S8/S53 domain"/>
    <property type="match status" value="1"/>
</dbReference>
<gene>
    <name evidence="9" type="ORF">BROFUL_01733</name>
</gene>
<protein>
    <submittedName>
        <fullName evidence="9">Peptidase</fullName>
    </submittedName>
</protein>
<dbReference type="PROSITE" id="PS51892">
    <property type="entry name" value="SUBTILASE"/>
    <property type="match status" value="1"/>
</dbReference>
<feature type="compositionally biased region" description="Acidic residues" evidence="7">
    <location>
        <begin position="676"/>
        <end position="697"/>
    </location>
</feature>